<accession>B6FYZ6</accession>
<dbReference type="SUPFAM" id="SSF52540">
    <property type="entry name" value="P-loop containing nucleoside triphosphate hydrolases"/>
    <property type="match status" value="1"/>
</dbReference>
<dbReference type="Proteomes" id="UP000003178">
    <property type="component" value="Unassembled WGS sequence"/>
</dbReference>
<dbReference type="HAMAP" id="MF_01820">
    <property type="entry name" value="GTPase_RsgA"/>
    <property type="match status" value="1"/>
</dbReference>
<sequence length="293" mass="33097">MLKGKIIKGLSGFYYVDTESGLYECKARGIFRKQKITPLVGDNVEISIVDEENKKGVVETIEERETELVRPPIANVDKALIVFAVKDPKPNLSLLDRFIVHAERENLEIVIIFTKMDLDDGSLDELVEIYEKAGYKVIPVSSEKHINIDKVKEELKGNTVVFAGPSGVGKSSLLNQIDESFQLKTGTVSEKIGRGRHTTRHAELLKLECGGIVADTPGFSSLELDGIDEMELKEYFIEFDKYDECKFGSKCVHENEPACDVKEAVENGEISKQRYESYLQLLNEIRQKNSRRY</sequence>
<evidence type="ECO:0000313" key="13">
    <source>
        <dbReference type="EMBL" id="EEA85242.1"/>
    </source>
</evidence>
<dbReference type="RefSeq" id="WP_006440018.1">
    <property type="nucleotide sequence ID" value="NZ_DS995356.1"/>
</dbReference>
<evidence type="ECO:0000256" key="10">
    <source>
        <dbReference type="HAMAP-Rule" id="MF_01820"/>
    </source>
</evidence>
<dbReference type="GO" id="GO:0005737">
    <property type="term" value="C:cytoplasm"/>
    <property type="evidence" value="ECO:0007669"/>
    <property type="project" value="UniProtKB-SubCell"/>
</dbReference>
<evidence type="ECO:0000259" key="12">
    <source>
        <dbReference type="PROSITE" id="PS51721"/>
    </source>
</evidence>
<comment type="function">
    <text evidence="10">One of several proteins that assist in the late maturation steps of the functional core of the 30S ribosomal subunit. Helps release RbfA from mature subunits. May play a role in the assembly of ribosomal proteins into the subunit. Circularly permuted GTPase that catalyzes slow GTP hydrolysis, GTPase activity is stimulated by the 30S ribosomal subunit.</text>
</comment>
<dbReference type="HOGENOM" id="CLU_033617_2_1_9"/>
<dbReference type="InterPro" id="IPR027417">
    <property type="entry name" value="P-loop_NTPase"/>
</dbReference>
<evidence type="ECO:0000313" key="14">
    <source>
        <dbReference type="Proteomes" id="UP000003178"/>
    </source>
</evidence>
<dbReference type="CDD" id="cd04466">
    <property type="entry name" value="S1_YloQ_GTPase"/>
    <property type="match status" value="1"/>
</dbReference>
<dbReference type="PANTHER" id="PTHR32120">
    <property type="entry name" value="SMALL RIBOSOMAL SUBUNIT BIOGENESIS GTPASE RSGA"/>
    <property type="match status" value="1"/>
</dbReference>
<keyword evidence="1 10" id="KW-0963">Cytoplasm</keyword>
<dbReference type="PROSITE" id="PS50936">
    <property type="entry name" value="ENGC_GTPASE"/>
    <property type="match status" value="1"/>
</dbReference>
<dbReference type="InterPro" id="IPR031944">
    <property type="entry name" value="RsgA_N"/>
</dbReference>
<comment type="caution">
    <text evidence="13">The sequence shown here is derived from an EMBL/GenBank/DDBJ whole genome shotgun (WGS) entry which is preliminary data.</text>
</comment>
<keyword evidence="14" id="KW-1185">Reference proteome</keyword>
<evidence type="ECO:0000256" key="2">
    <source>
        <dbReference type="ARBA" id="ARBA00022517"/>
    </source>
</evidence>
<dbReference type="eggNOG" id="COG1162">
    <property type="taxonomic scope" value="Bacteria"/>
</dbReference>
<feature type="domain" description="CP-type G" evidence="12">
    <location>
        <begin position="65"/>
        <end position="222"/>
    </location>
</feature>
<comment type="cofactor">
    <cofactor evidence="10">
        <name>Zn(2+)</name>
        <dbReference type="ChEBI" id="CHEBI:29105"/>
    </cofactor>
    <text evidence="10">Binds 1 zinc ion per subunit.</text>
</comment>
<keyword evidence="2 10" id="KW-0690">Ribosome biogenesis</keyword>
<dbReference type="Gene3D" id="3.40.50.300">
    <property type="entry name" value="P-loop containing nucleotide triphosphate hydrolases"/>
    <property type="match status" value="1"/>
</dbReference>
<dbReference type="SUPFAM" id="SSF50249">
    <property type="entry name" value="Nucleic acid-binding proteins"/>
    <property type="match status" value="1"/>
</dbReference>
<dbReference type="InterPro" id="IPR010914">
    <property type="entry name" value="RsgA_GTPase_dom"/>
</dbReference>
<feature type="binding site" evidence="10">
    <location>
        <position position="245"/>
    </location>
    <ligand>
        <name>Zn(2+)</name>
        <dbReference type="ChEBI" id="CHEBI:29105"/>
    </ligand>
</feature>
<evidence type="ECO:0000256" key="4">
    <source>
        <dbReference type="ARBA" id="ARBA00022730"/>
    </source>
</evidence>
<dbReference type="GO" id="GO:0042274">
    <property type="term" value="P:ribosomal small subunit biogenesis"/>
    <property type="evidence" value="ECO:0007669"/>
    <property type="project" value="UniProtKB-UniRule"/>
</dbReference>
<evidence type="ECO:0000256" key="5">
    <source>
        <dbReference type="ARBA" id="ARBA00022741"/>
    </source>
</evidence>
<dbReference type="GO" id="GO:0046872">
    <property type="term" value="F:metal ion binding"/>
    <property type="evidence" value="ECO:0007669"/>
    <property type="project" value="UniProtKB-KW"/>
</dbReference>
<keyword evidence="5 10" id="KW-0547">Nucleotide-binding</keyword>
<evidence type="ECO:0000256" key="7">
    <source>
        <dbReference type="ARBA" id="ARBA00022833"/>
    </source>
</evidence>
<keyword evidence="4 10" id="KW-0699">rRNA-binding</keyword>
<dbReference type="OrthoDB" id="9809485at2"/>
<dbReference type="GO" id="GO:0019843">
    <property type="term" value="F:rRNA binding"/>
    <property type="evidence" value="ECO:0007669"/>
    <property type="project" value="UniProtKB-KW"/>
</dbReference>
<keyword evidence="9 10" id="KW-0342">GTP-binding</keyword>
<dbReference type="Pfam" id="PF16745">
    <property type="entry name" value="RsgA_N"/>
    <property type="match status" value="1"/>
</dbReference>
<dbReference type="EC" id="3.6.1.-" evidence="10"/>
<dbReference type="GO" id="GO:0005525">
    <property type="term" value="F:GTP binding"/>
    <property type="evidence" value="ECO:0007669"/>
    <property type="project" value="UniProtKB-UniRule"/>
</dbReference>
<feature type="domain" description="EngC GTPase" evidence="11">
    <location>
        <begin position="74"/>
        <end position="220"/>
    </location>
</feature>
<dbReference type="Gene3D" id="1.10.40.50">
    <property type="entry name" value="Probable gtpase engc, domain 3"/>
    <property type="match status" value="1"/>
</dbReference>
<comment type="similarity">
    <text evidence="10">Belongs to the TRAFAC class YlqF/YawG GTPase family. RsgA subfamily.</text>
</comment>
<dbReference type="InterPro" id="IPR030378">
    <property type="entry name" value="G_CP_dom"/>
</dbReference>
<feature type="binding site" evidence="10">
    <location>
        <position position="253"/>
    </location>
    <ligand>
        <name>Zn(2+)</name>
        <dbReference type="ChEBI" id="CHEBI:29105"/>
    </ligand>
</feature>
<dbReference type="PANTHER" id="PTHR32120:SF11">
    <property type="entry name" value="SMALL RIBOSOMAL SUBUNIT BIOGENESIS GTPASE RSGA 1, MITOCHONDRIAL-RELATED"/>
    <property type="match status" value="1"/>
</dbReference>
<dbReference type="EMBL" id="ABWP01000047">
    <property type="protein sequence ID" value="EEA85242.1"/>
    <property type="molecule type" value="Genomic_DNA"/>
</dbReference>
<evidence type="ECO:0000259" key="11">
    <source>
        <dbReference type="PROSITE" id="PS50936"/>
    </source>
</evidence>
<protein>
    <recommendedName>
        <fullName evidence="10">Small ribosomal subunit biogenesis GTPase RsgA</fullName>
        <ecNumber evidence="10">3.6.1.-</ecNumber>
    </recommendedName>
</protein>
<evidence type="ECO:0000256" key="9">
    <source>
        <dbReference type="ARBA" id="ARBA00023134"/>
    </source>
</evidence>
<dbReference type="PROSITE" id="PS51721">
    <property type="entry name" value="G_CP"/>
    <property type="match status" value="1"/>
</dbReference>
<dbReference type="InterPro" id="IPR012340">
    <property type="entry name" value="NA-bd_OB-fold"/>
</dbReference>
<gene>
    <name evidence="10 13" type="primary">rsgA</name>
    <name evidence="13" type="ORF">CLOHIR_01100</name>
</gene>
<dbReference type="InterPro" id="IPR004881">
    <property type="entry name" value="Ribosome_biogen_GTPase_RsgA"/>
</dbReference>
<evidence type="ECO:0000256" key="8">
    <source>
        <dbReference type="ARBA" id="ARBA00022884"/>
    </source>
</evidence>
<keyword evidence="7 10" id="KW-0862">Zinc</keyword>
<dbReference type="Gene3D" id="2.40.50.140">
    <property type="entry name" value="Nucleic acid-binding proteins"/>
    <property type="match status" value="1"/>
</dbReference>
<keyword evidence="8 10" id="KW-0694">RNA-binding</keyword>
<feature type="binding site" evidence="10">
    <location>
        <position position="251"/>
    </location>
    <ligand>
        <name>Zn(2+)</name>
        <dbReference type="ChEBI" id="CHEBI:29105"/>
    </ligand>
</feature>
<evidence type="ECO:0000256" key="6">
    <source>
        <dbReference type="ARBA" id="ARBA00022801"/>
    </source>
</evidence>
<name>B6FYZ6_PEPHT</name>
<keyword evidence="6 10" id="KW-0378">Hydrolase</keyword>
<feature type="binding site" evidence="10">
    <location>
        <position position="259"/>
    </location>
    <ligand>
        <name>Zn(2+)</name>
        <dbReference type="ChEBI" id="CHEBI:29105"/>
    </ligand>
</feature>
<comment type="subcellular location">
    <subcellularLocation>
        <location evidence="10">Cytoplasm</location>
    </subcellularLocation>
</comment>
<reference evidence="13 14" key="2">
    <citation type="submission" date="2008-10" db="EMBL/GenBank/DDBJ databases">
        <title>Draft genome sequence of Clostridium hiranonis (DSM 13275).</title>
        <authorList>
            <person name="Sudarsanam P."/>
            <person name="Ley R."/>
            <person name="Guruge J."/>
            <person name="Turnbaugh P.J."/>
            <person name="Mahowald M."/>
            <person name="Liep D."/>
            <person name="Gordon J."/>
        </authorList>
    </citation>
    <scope>NUCLEOTIDE SEQUENCE [LARGE SCALE GENOMIC DNA]</scope>
    <source>
        <strain evidence="13 14">DSM 13275</strain>
    </source>
</reference>
<organism evidence="13 14">
    <name type="scientific">Peptacetobacter hiranonis (strain DSM 13275 / JCM 10541 / KCTC 15199 / TO-931)</name>
    <name type="common">Clostridium hiranonis</name>
    <dbReference type="NCBI Taxonomy" id="500633"/>
    <lineage>
        <taxon>Bacteria</taxon>
        <taxon>Bacillati</taxon>
        <taxon>Bacillota</taxon>
        <taxon>Clostridia</taxon>
        <taxon>Peptostreptococcales</taxon>
        <taxon>Peptostreptococcaceae</taxon>
        <taxon>Peptacetobacter</taxon>
    </lineage>
</organism>
<proteinExistence type="inferred from homology"/>
<dbReference type="AlphaFoldDB" id="B6FYZ6"/>
<dbReference type="CDD" id="cd01854">
    <property type="entry name" value="YjeQ_EngC"/>
    <property type="match status" value="1"/>
</dbReference>
<dbReference type="NCBIfam" id="TIGR00157">
    <property type="entry name" value="ribosome small subunit-dependent GTPase A"/>
    <property type="match status" value="1"/>
</dbReference>
<evidence type="ECO:0000256" key="1">
    <source>
        <dbReference type="ARBA" id="ARBA00022490"/>
    </source>
</evidence>
<dbReference type="GO" id="GO:0003924">
    <property type="term" value="F:GTPase activity"/>
    <property type="evidence" value="ECO:0007669"/>
    <property type="project" value="UniProtKB-UniRule"/>
</dbReference>
<dbReference type="STRING" id="500633.CLOHIR_01100"/>
<feature type="binding site" evidence="10">
    <location>
        <begin position="114"/>
        <end position="117"/>
    </location>
    <ligand>
        <name>GTP</name>
        <dbReference type="ChEBI" id="CHEBI:37565"/>
    </ligand>
</feature>
<keyword evidence="3 10" id="KW-0479">Metal-binding</keyword>
<reference evidence="13 14" key="1">
    <citation type="submission" date="2008-09" db="EMBL/GenBank/DDBJ databases">
        <authorList>
            <person name="Fulton L."/>
            <person name="Clifton S."/>
            <person name="Fulton B."/>
            <person name="Xu J."/>
            <person name="Minx P."/>
            <person name="Pepin K.H."/>
            <person name="Johnson M."/>
            <person name="Thiruvilangam P."/>
            <person name="Bhonagiri V."/>
            <person name="Nash W.E."/>
            <person name="Mardis E.R."/>
            <person name="Wilson R.K."/>
        </authorList>
    </citation>
    <scope>NUCLEOTIDE SEQUENCE [LARGE SCALE GENOMIC DNA]</scope>
    <source>
        <strain evidence="13 14">DSM 13275</strain>
    </source>
</reference>
<feature type="binding site" evidence="10">
    <location>
        <begin position="164"/>
        <end position="172"/>
    </location>
    <ligand>
        <name>GTP</name>
        <dbReference type="ChEBI" id="CHEBI:37565"/>
    </ligand>
</feature>
<comment type="subunit">
    <text evidence="10">Monomer. Associates with 30S ribosomal subunit, binds 16S rRNA.</text>
</comment>
<dbReference type="Pfam" id="PF03193">
    <property type="entry name" value="RsgA_GTPase"/>
    <property type="match status" value="1"/>
</dbReference>
<evidence type="ECO:0000256" key="3">
    <source>
        <dbReference type="ARBA" id="ARBA00022723"/>
    </source>
</evidence>